<dbReference type="STRING" id="946333.A4W93_21630"/>
<sequence>MESIVIAVVIYTVFVVFPFKLAAGWLDADRNDWVSCFFAVLIAGVLGGGVSGVFGGGLTMAFFGKTQGLLSLAIVALVSGLTNRFVLGTTFVRGVFITAIGALLIPGILVAGLFVASKLVLG</sequence>
<evidence type="ECO:0000313" key="2">
    <source>
        <dbReference type="Proteomes" id="UP000193427"/>
    </source>
</evidence>
<organism evidence="1 2">
    <name type="scientific">Piscinibacter gummiphilus</name>
    <dbReference type="NCBI Taxonomy" id="946333"/>
    <lineage>
        <taxon>Bacteria</taxon>
        <taxon>Pseudomonadati</taxon>
        <taxon>Pseudomonadota</taxon>
        <taxon>Betaproteobacteria</taxon>
        <taxon>Burkholderiales</taxon>
        <taxon>Sphaerotilaceae</taxon>
        <taxon>Piscinibacter</taxon>
    </lineage>
</organism>
<evidence type="ECO:0000313" key="1">
    <source>
        <dbReference type="EMBL" id="ARN22291.1"/>
    </source>
</evidence>
<protein>
    <submittedName>
        <fullName evidence="1">Uncharacterized protein</fullName>
    </submittedName>
</protein>
<dbReference type="RefSeq" id="WP_085752589.1">
    <property type="nucleotide sequence ID" value="NZ_BSPR01000006.1"/>
</dbReference>
<reference evidence="1 2" key="1">
    <citation type="submission" date="2016-04" db="EMBL/GenBank/DDBJ databases">
        <title>Complete genome sequence of natural rubber-degrading, novel Gram-negative bacterium, Rhizobacter gummiphilus strain NS21.</title>
        <authorList>
            <person name="Tabata M."/>
            <person name="Kasai D."/>
            <person name="Fukuda M."/>
        </authorList>
    </citation>
    <scope>NUCLEOTIDE SEQUENCE [LARGE SCALE GENOMIC DNA]</scope>
    <source>
        <strain evidence="1 2">NS21</strain>
    </source>
</reference>
<keyword evidence="2" id="KW-1185">Reference proteome</keyword>
<gene>
    <name evidence="1" type="ORF">A4W93_21630</name>
</gene>
<dbReference type="AlphaFoldDB" id="A0A1W6LDE3"/>
<dbReference type="EMBL" id="CP015118">
    <property type="protein sequence ID" value="ARN22291.1"/>
    <property type="molecule type" value="Genomic_DNA"/>
</dbReference>
<proteinExistence type="predicted"/>
<name>A0A1W6LDE3_9BURK</name>
<dbReference type="Proteomes" id="UP000193427">
    <property type="component" value="Chromosome"/>
</dbReference>
<accession>A0A1W6LDE3</accession>
<dbReference type="KEGG" id="rgu:A4W93_21630"/>